<evidence type="ECO:0000313" key="3">
    <source>
        <dbReference type="Proteomes" id="UP000542210"/>
    </source>
</evidence>
<reference evidence="2 3" key="1">
    <citation type="submission" date="2020-08" db="EMBL/GenBank/DDBJ databases">
        <title>Sequencing the genomes of 1000 actinobacteria strains.</title>
        <authorList>
            <person name="Klenk H.-P."/>
        </authorList>
    </citation>
    <scope>NUCLEOTIDE SEQUENCE [LARGE SCALE GENOMIC DNA]</scope>
    <source>
        <strain evidence="2 3">DSM 45784</strain>
    </source>
</reference>
<keyword evidence="3" id="KW-1185">Reference proteome</keyword>
<evidence type="ECO:0008006" key="4">
    <source>
        <dbReference type="Google" id="ProtNLM"/>
    </source>
</evidence>
<proteinExistence type="predicted"/>
<gene>
    <name evidence="2" type="ORF">BJ982_000088</name>
</gene>
<dbReference type="Gene3D" id="3.40.50.2300">
    <property type="match status" value="1"/>
</dbReference>
<dbReference type="AlphaFoldDB" id="A0A7W7G7H1"/>
<dbReference type="Gene3D" id="3.40.630.30">
    <property type="match status" value="1"/>
</dbReference>
<accession>A0A7W7G7H1</accession>
<protein>
    <recommendedName>
        <fullName evidence="4">Phosphotyrosine protein phosphatase I domain-containing protein</fullName>
    </recommendedName>
</protein>
<dbReference type="SUPFAM" id="SSF52788">
    <property type="entry name" value="Phosphotyrosine protein phosphatases I"/>
    <property type="match status" value="1"/>
</dbReference>
<dbReference type="Proteomes" id="UP000542210">
    <property type="component" value="Unassembled WGS sequence"/>
</dbReference>
<feature type="region of interest" description="Disordered" evidence="1">
    <location>
        <begin position="150"/>
        <end position="178"/>
    </location>
</feature>
<name>A0A7W7G7H1_9ACTN</name>
<evidence type="ECO:0000313" key="2">
    <source>
        <dbReference type="EMBL" id="MBB4698544.1"/>
    </source>
</evidence>
<comment type="caution">
    <text evidence="2">The sequence shown here is derived from an EMBL/GenBank/DDBJ whole genome shotgun (WGS) entry which is preliminary data.</text>
</comment>
<dbReference type="InterPro" id="IPR036196">
    <property type="entry name" value="Ptyr_pPase_sf"/>
</dbReference>
<sequence length="200" mass="21428">MASDVVITMGCGDACPFSPGKRYFDWRLDDPAQQGVDAVRPIRDEIETRVRALIAEILPSARTGTDSAASRIVPMTPEHAAEVLAIYRLGIDEGQATFETTAPTWEQFDSAKLPGHRHVALDEAGHVLGWVADGTGLMRADAEIVAERMRSPAPRSFTSGSKGRAPGKTVRSGAEGRFQGRSSDLLPVTAATVAAIMVRQ</sequence>
<organism evidence="2 3">
    <name type="scientific">Sphaerisporangium siamense</name>
    <dbReference type="NCBI Taxonomy" id="795645"/>
    <lineage>
        <taxon>Bacteria</taxon>
        <taxon>Bacillati</taxon>
        <taxon>Actinomycetota</taxon>
        <taxon>Actinomycetes</taxon>
        <taxon>Streptosporangiales</taxon>
        <taxon>Streptosporangiaceae</taxon>
        <taxon>Sphaerisporangium</taxon>
    </lineage>
</organism>
<evidence type="ECO:0000256" key="1">
    <source>
        <dbReference type="SAM" id="MobiDB-lite"/>
    </source>
</evidence>
<dbReference type="EMBL" id="JACHND010000001">
    <property type="protein sequence ID" value="MBB4698544.1"/>
    <property type="molecule type" value="Genomic_DNA"/>
</dbReference>